<dbReference type="EMBL" id="VSRR010056700">
    <property type="protein sequence ID" value="MPC81350.1"/>
    <property type="molecule type" value="Genomic_DNA"/>
</dbReference>
<dbReference type="AlphaFoldDB" id="A0A5B7IA49"/>
<evidence type="ECO:0000256" key="1">
    <source>
        <dbReference type="SAM" id="MobiDB-lite"/>
    </source>
</evidence>
<evidence type="ECO:0000313" key="2">
    <source>
        <dbReference type="EMBL" id="MPC81350.1"/>
    </source>
</evidence>
<dbReference type="Proteomes" id="UP000324222">
    <property type="component" value="Unassembled WGS sequence"/>
</dbReference>
<proteinExistence type="predicted"/>
<feature type="region of interest" description="Disordered" evidence="1">
    <location>
        <begin position="1"/>
        <end position="36"/>
    </location>
</feature>
<gene>
    <name evidence="2" type="ORF">E2C01_075960</name>
</gene>
<accession>A0A5B7IA49</accession>
<sequence length="170" mass="18787">MTDTRVFRSPYSSKTNLARERERSDASSDSKGKDGKLGWLCVTQAVPESRDQLTEAIRLEGGSGKPSVPSFQDSTHLIIQSVRCTSRINSTRISLSFFVPLTKNSWQGETESRSWEARVSGPGSEKNDEEVRKGFKMLRSGGGEEAGTPYNVDSRLMKGEIEVPGRAITR</sequence>
<organism evidence="2 3">
    <name type="scientific">Portunus trituberculatus</name>
    <name type="common">Swimming crab</name>
    <name type="synonym">Neptunus trituberculatus</name>
    <dbReference type="NCBI Taxonomy" id="210409"/>
    <lineage>
        <taxon>Eukaryota</taxon>
        <taxon>Metazoa</taxon>
        <taxon>Ecdysozoa</taxon>
        <taxon>Arthropoda</taxon>
        <taxon>Crustacea</taxon>
        <taxon>Multicrustacea</taxon>
        <taxon>Malacostraca</taxon>
        <taxon>Eumalacostraca</taxon>
        <taxon>Eucarida</taxon>
        <taxon>Decapoda</taxon>
        <taxon>Pleocyemata</taxon>
        <taxon>Brachyura</taxon>
        <taxon>Eubrachyura</taxon>
        <taxon>Portunoidea</taxon>
        <taxon>Portunidae</taxon>
        <taxon>Portuninae</taxon>
        <taxon>Portunus</taxon>
    </lineage>
</organism>
<name>A0A5B7IA49_PORTR</name>
<protein>
    <submittedName>
        <fullName evidence="2">Uncharacterized protein</fullName>
    </submittedName>
</protein>
<reference evidence="2 3" key="1">
    <citation type="submission" date="2019-05" db="EMBL/GenBank/DDBJ databases">
        <title>Another draft genome of Portunus trituberculatus and its Hox gene families provides insights of decapod evolution.</title>
        <authorList>
            <person name="Jeong J.-H."/>
            <person name="Song I."/>
            <person name="Kim S."/>
            <person name="Choi T."/>
            <person name="Kim D."/>
            <person name="Ryu S."/>
            <person name="Kim W."/>
        </authorList>
    </citation>
    <scope>NUCLEOTIDE SEQUENCE [LARGE SCALE GENOMIC DNA]</scope>
    <source>
        <tissue evidence="2">Muscle</tissue>
    </source>
</reference>
<keyword evidence="3" id="KW-1185">Reference proteome</keyword>
<feature type="compositionally biased region" description="Basic and acidic residues" evidence="1">
    <location>
        <begin position="17"/>
        <end position="36"/>
    </location>
</feature>
<evidence type="ECO:0000313" key="3">
    <source>
        <dbReference type="Proteomes" id="UP000324222"/>
    </source>
</evidence>
<comment type="caution">
    <text evidence="2">The sequence shown here is derived from an EMBL/GenBank/DDBJ whole genome shotgun (WGS) entry which is preliminary data.</text>
</comment>